<keyword evidence="12" id="KW-1185">Reference proteome</keyword>
<dbReference type="AlphaFoldDB" id="A0A3B3S580"/>
<evidence type="ECO:0000256" key="2">
    <source>
        <dbReference type="ARBA" id="ARBA00008631"/>
    </source>
</evidence>
<sequence length="319" mass="35361">MDRSPTTSSLMASNVTNKTDPRSLNSRVFIGNLNTLLVTKADVEAIFSKYGKIVGCSVHKGFAFVQYANERNARAAVAGEDGRMIVGQVLDINLAGEPKPHRAKATKRSAGDMYSSSSFDLDYDFQRDYYDRMYSYPSRVPPPPPPLSRAVIPSKRPRVSVSGGGSRRTKTSFSSSKSSQRTSSSSYSRAMKVDDLQTIKKELTQIKHKVDYLLESLDRMEKDHAKKSDGKGVKSDSGETSSLQHSSGLGSKKEECVKRERERESQELNDSEEEGDLLEEEEEVKSRGRGEDNEDDEEEEGEQEEGEDDGDSVNGDDDS</sequence>
<evidence type="ECO:0000256" key="9">
    <source>
        <dbReference type="SAM" id="MobiDB-lite"/>
    </source>
</evidence>
<feature type="compositionally biased region" description="Basic and acidic residues" evidence="9">
    <location>
        <begin position="251"/>
        <end position="266"/>
    </location>
</feature>
<evidence type="ECO:0000256" key="3">
    <source>
        <dbReference type="ARBA" id="ARBA00022884"/>
    </source>
</evidence>
<evidence type="ECO:0000256" key="7">
    <source>
        <dbReference type="ARBA" id="ARBA00045185"/>
    </source>
</evidence>
<dbReference type="FunFam" id="3.30.70.330:FF:000019">
    <property type="entry name" value="heterogeneous nuclear ribonucleoproteins C1/C2 isoform X1"/>
    <property type="match status" value="1"/>
</dbReference>
<dbReference type="InterPro" id="IPR017347">
    <property type="entry name" value="hnRNP_C"/>
</dbReference>
<evidence type="ECO:0000256" key="1">
    <source>
        <dbReference type="ARBA" id="ARBA00004123"/>
    </source>
</evidence>
<dbReference type="RefSeq" id="XP_023688394.1">
    <property type="nucleotide sequence ID" value="XM_023832626.2"/>
</dbReference>
<reference evidence="11" key="1">
    <citation type="submission" date="2025-08" db="UniProtKB">
        <authorList>
            <consortium name="Ensembl"/>
        </authorList>
    </citation>
    <scope>IDENTIFICATION</scope>
</reference>
<comment type="function">
    <text evidence="7">Binds pre-mRNA and nucleates the assembly of 40S hnRNP particles. Interacts with poly-U tracts in the 3'-UTR or 5'-UTR of mRNA and modulates the stability and the level of translation of bound mRNA molecules. Single HNRNPC tetramers bind 230-240 nucleotides. Trimers of HNRNPC tetramers bind 700 nucleotides. May play a role in the early steps of spliceosome assembly and pre-mRNA splicing. N6-methyladenosine (m6A) has been shown to alter the local structure in mRNAs and long non-coding RNAs (lncRNAs) via a mechanism named 'm(6)A-switch', facilitating binding of HNRNPC, leading to regulation of mRNA splicing.</text>
</comment>
<dbReference type="RefSeq" id="XP_023688390.1">
    <property type="nucleotide sequence ID" value="XM_023832622.2"/>
</dbReference>
<dbReference type="Gene3D" id="3.30.70.330">
    <property type="match status" value="1"/>
</dbReference>
<dbReference type="STRING" id="1676925.ENSPKIP00000025924"/>
<keyword evidence="4" id="KW-0175">Coiled coil</keyword>
<comment type="similarity">
    <text evidence="2">Belongs to the RRM HNRPC family. RALY subfamily.</text>
</comment>
<dbReference type="PROSITE" id="PS50102">
    <property type="entry name" value="RRM"/>
    <property type="match status" value="1"/>
</dbReference>
<accession>A0A3B3S580</accession>
<dbReference type="GeneTree" id="ENSGT00940000156907"/>
<dbReference type="InterPro" id="IPR051186">
    <property type="entry name" value="RRM_HNRPC/RALY_subfam"/>
</dbReference>
<dbReference type="SMART" id="SM00360">
    <property type="entry name" value="RRM"/>
    <property type="match status" value="1"/>
</dbReference>
<evidence type="ECO:0000256" key="5">
    <source>
        <dbReference type="ARBA" id="ARBA00023242"/>
    </source>
</evidence>
<evidence type="ECO:0000256" key="4">
    <source>
        <dbReference type="ARBA" id="ARBA00023054"/>
    </source>
</evidence>
<feature type="compositionally biased region" description="Acidic residues" evidence="9">
    <location>
        <begin position="267"/>
        <end position="283"/>
    </location>
</feature>
<proteinExistence type="inferred from homology"/>
<organism evidence="11 12">
    <name type="scientific">Paramormyrops kingsleyae</name>
    <dbReference type="NCBI Taxonomy" id="1676925"/>
    <lineage>
        <taxon>Eukaryota</taxon>
        <taxon>Metazoa</taxon>
        <taxon>Chordata</taxon>
        <taxon>Craniata</taxon>
        <taxon>Vertebrata</taxon>
        <taxon>Euteleostomi</taxon>
        <taxon>Actinopterygii</taxon>
        <taxon>Neopterygii</taxon>
        <taxon>Teleostei</taxon>
        <taxon>Osteoglossocephala</taxon>
        <taxon>Osteoglossomorpha</taxon>
        <taxon>Osteoglossiformes</taxon>
        <taxon>Mormyridae</taxon>
        <taxon>Paramormyrops</taxon>
    </lineage>
</organism>
<feature type="compositionally biased region" description="Basic and acidic residues" evidence="9">
    <location>
        <begin position="222"/>
        <end position="237"/>
    </location>
</feature>
<evidence type="ECO:0000313" key="12">
    <source>
        <dbReference type="Proteomes" id="UP000261540"/>
    </source>
</evidence>
<feature type="domain" description="RRM" evidence="10">
    <location>
        <begin position="26"/>
        <end position="97"/>
    </location>
</feature>
<name>A0A3B3S580_9TELE</name>
<reference evidence="11" key="2">
    <citation type="submission" date="2025-09" db="UniProtKB">
        <authorList>
            <consortium name="Ensembl"/>
        </authorList>
    </citation>
    <scope>IDENTIFICATION</scope>
</reference>
<evidence type="ECO:0000313" key="11">
    <source>
        <dbReference type="Ensembl" id="ENSPKIP00000025924.1"/>
    </source>
</evidence>
<comment type="subcellular location">
    <subcellularLocation>
        <location evidence="1">Nucleus</location>
    </subcellularLocation>
</comment>
<dbReference type="GO" id="GO:0003730">
    <property type="term" value="F:mRNA 3'-UTR binding"/>
    <property type="evidence" value="ECO:0007669"/>
    <property type="project" value="Ensembl"/>
</dbReference>
<dbReference type="Ensembl" id="ENSPKIT00000006672.1">
    <property type="protein sequence ID" value="ENSPKIP00000025924.1"/>
    <property type="gene ID" value="ENSPKIG00000008592.1"/>
</dbReference>
<feature type="region of interest" description="Disordered" evidence="9">
    <location>
        <begin position="222"/>
        <end position="319"/>
    </location>
</feature>
<dbReference type="InterPro" id="IPR012677">
    <property type="entry name" value="Nucleotide-bd_a/b_plait_sf"/>
</dbReference>
<keyword evidence="5" id="KW-0539">Nucleus</keyword>
<evidence type="ECO:0000256" key="8">
    <source>
        <dbReference type="PROSITE-ProRule" id="PRU00176"/>
    </source>
</evidence>
<evidence type="ECO:0000259" key="10">
    <source>
        <dbReference type="PROSITE" id="PS50102"/>
    </source>
</evidence>
<dbReference type="Pfam" id="PF00076">
    <property type="entry name" value="RRM_1"/>
    <property type="match status" value="1"/>
</dbReference>
<dbReference type="RefSeq" id="XP_072567228.1">
    <property type="nucleotide sequence ID" value="XM_072711127.1"/>
</dbReference>
<dbReference type="GO" id="GO:0005634">
    <property type="term" value="C:nucleus"/>
    <property type="evidence" value="ECO:0007669"/>
    <property type="project" value="UniProtKB-SubCell"/>
</dbReference>
<dbReference type="InterPro" id="IPR000504">
    <property type="entry name" value="RRM_dom"/>
</dbReference>
<dbReference type="PANTHER" id="PTHR13968">
    <property type="entry name" value="HETEROGENEOUS NUCLEAR RIBONUCLEOPROTEIN"/>
    <property type="match status" value="1"/>
</dbReference>
<protein>
    <submittedName>
        <fullName evidence="11">Heterogeneous nuclear ribonucleoprotein C</fullName>
    </submittedName>
</protein>
<feature type="compositionally biased region" description="Polar residues" evidence="9">
    <location>
        <begin position="239"/>
        <end position="249"/>
    </location>
</feature>
<feature type="region of interest" description="Disordered" evidence="9">
    <location>
        <begin position="136"/>
        <end position="189"/>
    </location>
</feature>
<dbReference type="PIRSF" id="PIRSF037992">
    <property type="entry name" value="hnRNP-C_Raly"/>
    <property type="match status" value="1"/>
</dbReference>
<keyword evidence="6" id="KW-0687">Ribonucleoprotein</keyword>
<dbReference type="SUPFAM" id="SSF54928">
    <property type="entry name" value="RNA-binding domain, RBD"/>
    <property type="match status" value="1"/>
</dbReference>
<keyword evidence="3 8" id="KW-0694">RNA-binding</keyword>
<feature type="compositionally biased region" description="Low complexity" evidence="9">
    <location>
        <begin position="171"/>
        <end position="189"/>
    </location>
</feature>
<dbReference type="OrthoDB" id="6730379at2759"/>
<dbReference type="PANTHER" id="PTHR13968:SF3">
    <property type="entry name" value="HETEROGENEOUS NUCLEAR RIBONUCLEOPROTEINS C1_C2"/>
    <property type="match status" value="1"/>
</dbReference>
<dbReference type="GO" id="GO:1990904">
    <property type="term" value="C:ribonucleoprotein complex"/>
    <property type="evidence" value="ECO:0007669"/>
    <property type="project" value="UniProtKB-KW"/>
</dbReference>
<dbReference type="GeneID" id="111854565"/>
<feature type="compositionally biased region" description="Acidic residues" evidence="9">
    <location>
        <begin position="292"/>
        <end position="319"/>
    </location>
</feature>
<dbReference type="Proteomes" id="UP000261540">
    <property type="component" value="Unplaced"/>
</dbReference>
<dbReference type="CDD" id="cd12603">
    <property type="entry name" value="RRM_hnRNPC"/>
    <property type="match status" value="1"/>
</dbReference>
<dbReference type="KEGG" id="pki:111854565"/>
<dbReference type="InterPro" id="IPR035979">
    <property type="entry name" value="RBD_domain_sf"/>
</dbReference>
<evidence type="ECO:0000256" key="6">
    <source>
        <dbReference type="ARBA" id="ARBA00023274"/>
    </source>
</evidence>